<keyword evidence="3" id="KW-0804">Transcription</keyword>
<dbReference type="SUPFAM" id="SSF46785">
    <property type="entry name" value="Winged helix' DNA-binding domain"/>
    <property type="match status" value="1"/>
</dbReference>
<keyword evidence="6" id="KW-1185">Reference proteome</keyword>
<dbReference type="EMBL" id="JADBEC010000001">
    <property type="protein sequence ID" value="MBE1506790.1"/>
    <property type="molecule type" value="Genomic_DNA"/>
</dbReference>
<evidence type="ECO:0000259" key="4">
    <source>
        <dbReference type="PROSITE" id="PS51118"/>
    </source>
</evidence>
<dbReference type="Pfam" id="PF01638">
    <property type="entry name" value="HxlR"/>
    <property type="match status" value="1"/>
</dbReference>
<dbReference type="Gene3D" id="1.10.10.10">
    <property type="entry name" value="Winged helix-like DNA-binding domain superfamily/Winged helix DNA-binding domain"/>
    <property type="match status" value="1"/>
</dbReference>
<dbReference type="PROSITE" id="PS51118">
    <property type="entry name" value="HTH_HXLR"/>
    <property type="match status" value="1"/>
</dbReference>
<evidence type="ECO:0000313" key="6">
    <source>
        <dbReference type="Proteomes" id="UP000620262"/>
    </source>
</evidence>
<dbReference type="RefSeq" id="WP_192730435.1">
    <property type="nucleotide sequence ID" value="NZ_BAAAVL010000014.1"/>
</dbReference>
<evidence type="ECO:0000256" key="3">
    <source>
        <dbReference type="ARBA" id="ARBA00023163"/>
    </source>
</evidence>
<dbReference type="InterPro" id="IPR002577">
    <property type="entry name" value="HTH_HxlR"/>
</dbReference>
<keyword evidence="2 5" id="KW-0238">DNA-binding</keyword>
<gene>
    <name evidence="5" type="ORF">H4W29_003971</name>
</gene>
<protein>
    <submittedName>
        <fullName evidence="5">DNA-binding HxlR family transcriptional regulator</fullName>
    </submittedName>
</protein>
<reference evidence="5 6" key="1">
    <citation type="submission" date="2020-10" db="EMBL/GenBank/DDBJ databases">
        <title>Sequencing the genomes of 1000 actinobacteria strains.</title>
        <authorList>
            <person name="Klenk H.-P."/>
        </authorList>
    </citation>
    <scope>NUCLEOTIDE SEQUENCE [LARGE SCALE GENOMIC DNA]</scope>
    <source>
        <strain evidence="5 6">DSM 7307</strain>
    </source>
</reference>
<organism evidence="5 6">
    <name type="scientific">Rhizobium viscosum</name>
    <name type="common">Arthrobacter viscosus</name>
    <dbReference type="NCBI Taxonomy" id="1673"/>
    <lineage>
        <taxon>Bacteria</taxon>
        <taxon>Pseudomonadati</taxon>
        <taxon>Pseudomonadota</taxon>
        <taxon>Alphaproteobacteria</taxon>
        <taxon>Hyphomicrobiales</taxon>
        <taxon>Rhizobiaceae</taxon>
        <taxon>Rhizobium/Agrobacterium group</taxon>
        <taxon>Rhizobium</taxon>
    </lineage>
</organism>
<comment type="caution">
    <text evidence="5">The sequence shown here is derived from an EMBL/GenBank/DDBJ whole genome shotgun (WGS) entry which is preliminary data.</text>
</comment>
<name>A0ABR9IUC4_RHIVS</name>
<keyword evidence="1" id="KW-0805">Transcription regulation</keyword>
<feature type="domain" description="HTH hxlR-type" evidence="4">
    <location>
        <begin position="12"/>
        <end position="111"/>
    </location>
</feature>
<evidence type="ECO:0000313" key="5">
    <source>
        <dbReference type="EMBL" id="MBE1506790.1"/>
    </source>
</evidence>
<dbReference type="InterPro" id="IPR036390">
    <property type="entry name" value="WH_DNA-bd_sf"/>
</dbReference>
<dbReference type="PANTHER" id="PTHR33204">
    <property type="entry name" value="TRANSCRIPTIONAL REGULATOR, MARR FAMILY"/>
    <property type="match status" value="1"/>
</dbReference>
<accession>A0ABR9IUC4</accession>
<proteinExistence type="predicted"/>
<dbReference type="Proteomes" id="UP000620262">
    <property type="component" value="Unassembled WGS sequence"/>
</dbReference>
<evidence type="ECO:0000256" key="1">
    <source>
        <dbReference type="ARBA" id="ARBA00023015"/>
    </source>
</evidence>
<dbReference type="PANTHER" id="PTHR33204:SF39">
    <property type="entry name" value="TRANSCRIPTIONAL REGULATORY PROTEIN"/>
    <property type="match status" value="1"/>
</dbReference>
<evidence type="ECO:0000256" key="2">
    <source>
        <dbReference type="ARBA" id="ARBA00023125"/>
    </source>
</evidence>
<dbReference type="InterPro" id="IPR036388">
    <property type="entry name" value="WH-like_DNA-bd_sf"/>
</dbReference>
<sequence>MDVTARPEGADCRGVSEILSRVGDKWTIQVVVALRLGARRFNGLKREVGGISQQMLTRTLKVLERDGMIARTVHPSTPPQVEYTLTPLGHSLSETVRQLADWAAENRQNIEDHRLRYDADHA</sequence>
<dbReference type="GO" id="GO:0003677">
    <property type="term" value="F:DNA binding"/>
    <property type="evidence" value="ECO:0007669"/>
    <property type="project" value="UniProtKB-KW"/>
</dbReference>